<feature type="compositionally biased region" description="Pro residues" evidence="2">
    <location>
        <begin position="445"/>
        <end position="454"/>
    </location>
</feature>
<dbReference type="OrthoDB" id="6077919at2759"/>
<dbReference type="Pfam" id="PF00096">
    <property type="entry name" value="zf-C2H2"/>
    <property type="match status" value="1"/>
</dbReference>
<protein>
    <recommendedName>
        <fullName evidence="3">C2H2-type domain-containing protein</fullName>
    </recommendedName>
</protein>
<dbReference type="AlphaFoldDB" id="A0A9P5CIE0"/>
<evidence type="ECO:0000256" key="2">
    <source>
        <dbReference type="SAM" id="MobiDB-lite"/>
    </source>
</evidence>
<evidence type="ECO:0000259" key="3">
    <source>
        <dbReference type="PROSITE" id="PS50157"/>
    </source>
</evidence>
<keyword evidence="1" id="KW-0479">Metal-binding</keyword>
<dbReference type="PROSITE" id="PS00028">
    <property type="entry name" value="ZINC_FINGER_C2H2_1"/>
    <property type="match status" value="2"/>
</dbReference>
<dbReference type="PROSITE" id="PS50157">
    <property type="entry name" value="ZINC_FINGER_C2H2_2"/>
    <property type="match status" value="2"/>
</dbReference>
<feature type="region of interest" description="Disordered" evidence="2">
    <location>
        <begin position="440"/>
        <end position="487"/>
    </location>
</feature>
<keyword evidence="1" id="KW-0862">Zinc</keyword>
<dbReference type="InterPro" id="IPR013087">
    <property type="entry name" value="Znf_C2H2_type"/>
</dbReference>
<feature type="compositionally biased region" description="Polar residues" evidence="2">
    <location>
        <begin position="470"/>
        <end position="485"/>
    </location>
</feature>
<dbReference type="PANTHER" id="PTHR35391">
    <property type="entry name" value="C2H2-TYPE DOMAIN-CONTAINING PROTEIN-RELATED"/>
    <property type="match status" value="1"/>
</dbReference>
<evidence type="ECO:0000256" key="1">
    <source>
        <dbReference type="PROSITE-ProRule" id="PRU00042"/>
    </source>
</evidence>
<keyword evidence="1" id="KW-0863">Zinc-finger</keyword>
<evidence type="ECO:0000313" key="5">
    <source>
        <dbReference type="Proteomes" id="UP000803844"/>
    </source>
</evidence>
<dbReference type="InterPro" id="IPR036236">
    <property type="entry name" value="Znf_C2H2_sf"/>
</dbReference>
<accession>A0A9P5CIE0</accession>
<dbReference type="GO" id="GO:0008270">
    <property type="term" value="F:zinc ion binding"/>
    <property type="evidence" value="ECO:0007669"/>
    <property type="project" value="UniProtKB-KW"/>
</dbReference>
<reference evidence="4" key="1">
    <citation type="journal article" date="2020" name="Phytopathology">
        <title>Genome sequence of the chestnut blight fungus Cryphonectria parasitica EP155: A fundamental resource for an archetypical invasive plant pathogen.</title>
        <authorList>
            <person name="Crouch J.A."/>
            <person name="Dawe A."/>
            <person name="Aerts A."/>
            <person name="Barry K."/>
            <person name="Churchill A.C.L."/>
            <person name="Grimwood J."/>
            <person name="Hillman B."/>
            <person name="Milgroom M.G."/>
            <person name="Pangilinan J."/>
            <person name="Smith M."/>
            <person name="Salamov A."/>
            <person name="Schmutz J."/>
            <person name="Yadav J."/>
            <person name="Grigoriev I.V."/>
            <person name="Nuss D."/>
        </authorList>
    </citation>
    <scope>NUCLEOTIDE SEQUENCE</scope>
    <source>
        <strain evidence="4">EP155</strain>
    </source>
</reference>
<dbReference type="EMBL" id="MU032352">
    <property type="protein sequence ID" value="KAF3760473.1"/>
    <property type="molecule type" value="Genomic_DNA"/>
</dbReference>
<sequence length="801" mass="87525">MGSPPKPVEAALNSVGSSLPVPAASLAEPFGDLQTTGIYFVPHRSHAPSSECDTLGPSDSGYGSASRTGPSVANGSVYGDCDRSGETASVASHSMSLPYASSMLSSGNWRSSDSALEGDFGINENGNELVCHVCKAQVKNKSELKAKHEKPHRCKVPGCQRIEGFSTTNDVERHMRSRHPGSSSNGKYYKCGVPDCRTKGKVWPRADNFRQHLKRIHKISAEEHHMEKYVFKPPPPAPSIVPDYALAGLGSLVGDTFKSLGPSRNSGILGPSDDWALFLQSVSTEGQRDPSTASHHIHQHIFQGAVVPEQQLMITATTARTRDPSTVMQIQPVDFDVNTVLSHLGARSLDLEEGPSLANAVAGRDTDFRPISFVRSSGLDHKSVGEGEQSHTQDIAVLTPSDASCELPIGLTPRHRSIIGSTTDTKPSDVQDDFIDARNHELSPLPTPHIPSPPGGTETARVSRDVAASQPGQSRATGASLGDQSTDVKNKATDLLTALEDKGTLAEFLGRLDKTTLAEALGKLGYEKQSSAEAKGEVKAETNTNTSTSVCADVVKNPFVCSEDDCNKSFKRECELRKHLKRHVKPYSCTFPDCHKNFGSKNDWKRHENSQHYQLELWQCNVGTSVDADVTCGRTYNRREQFKTHLAKDHGITDPSDIESRLQSCLDGRNYEVSFWCGFCRQMVRVKEKGLKAWVSRFNHIEQHYADELDISQWKSVETGMEVKVVLKEVDPAVPSLKRHVDEDTKQSRPQKKARIAVWYCLMIQLSAVAGSSASLISALHVSHPVVAAMNNIRRPENSPR</sequence>
<organism evidence="4 5">
    <name type="scientific">Cryphonectria parasitica (strain ATCC 38755 / EP155)</name>
    <dbReference type="NCBI Taxonomy" id="660469"/>
    <lineage>
        <taxon>Eukaryota</taxon>
        <taxon>Fungi</taxon>
        <taxon>Dikarya</taxon>
        <taxon>Ascomycota</taxon>
        <taxon>Pezizomycotina</taxon>
        <taxon>Sordariomycetes</taxon>
        <taxon>Sordariomycetidae</taxon>
        <taxon>Diaporthales</taxon>
        <taxon>Cryphonectriaceae</taxon>
        <taxon>Cryphonectria-Endothia species complex</taxon>
        <taxon>Cryphonectria</taxon>
    </lineage>
</organism>
<dbReference type="Proteomes" id="UP000803844">
    <property type="component" value="Unassembled WGS sequence"/>
</dbReference>
<name>A0A9P5CIE0_CRYP1</name>
<dbReference type="SUPFAM" id="SSF57667">
    <property type="entry name" value="beta-beta-alpha zinc fingers"/>
    <property type="match status" value="1"/>
</dbReference>
<feature type="compositionally biased region" description="Polar residues" evidence="2">
    <location>
        <begin position="61"/>
        <end position="74"/>
    </location>
</feature>
<dbReference type="SMART" id="SM00355">
    <property type="entry name" value="ZnF_C2H2"/>
    <property type="match status" value="5"/>
</dbReference>
<dbReference type="PANTHER" id="PTHR35391:SF3">
    <property type="entry name" value="FINGER DOMAIN PROTEIN, PUTATIVE (AFU_ORTHOLOGUE AFUA_8G04300)-RELATED"/>
    <property type="match status" value="1"/>
</dbReference>
<feature type="domain" description="C2H2-type" evidence="3">
    <location>
        <begin position="559"/>
        <end position="588"/>
    </location>
</feature>
<feature type="region of interest" description="Disordered" evidence="2">
    <location>
        <begin position="49"/>
        <end position="80"/>
    </location>
</feature>
<proteinExistence type="predicted"/>
<dbReference type="Gene3D" id="3.30.160.60">
    <property type="entry name" value="Classic Zinc Finger"/>
    <property type="match status" value="3"/>
</dbReference>
<feature type="domain" description="C2H2-type" evidence="3">
    <location>
        <begin position="587"/>
        <end position="612"/>
    </location>
</feature>
<dbReference type="RefSeq" id="XP_040771452.1">
    <property type="nucleotide sequence ID" value="XM_040920903.1"/>
</dbReference>
<evidence type="ECO:0000313" key="4">
    <source>
        <dbReference type="EMBL" id="KAF3760473.1"/>
    </source>
</evidence>
<gene>
    <name evidence="4" type="ORF">M406DRAFT_334107</name>
</gene>
<keyword evidence="5" id="KW-1185">Reference proteome</keyword>
<comment type="caution">
    <text evidence="4">The sequence shown here is derived from an EMBL/GenBank/DDBJ whole genome shotgun (WGS) entry which is preliminary data.</text>
</comment>
<dbReference type="GeneID" id="63838032"/>